<dbReference type="OrthoDB" id="422458at2"/>
<dbReference type="AlphaFoldDB" id="A0A4Q7EGK3"/>
<keyword evidence="2" id="KW-1185">Reference proteome</keyword>
<sequence>MAGSLMLCAAATANQIPSANVLDAAASQSTAIADGVYLYGSAPEPETLGAAYMVFAAQDAQLVGAMFMPQSSFDCFQGYRDGNELALQITNSYTQEVYGYAIALVTDDLQVASTGNSDFVLALDGFYDLGTPGESELAILSTCQAHYSSVGTEL</sequence>
<reference evidence="1 2" key="1">
    <citation type="submission" date="2018-11" db="EMBL/GenBank/DDBJ databases">
        <title>Whole genome sequencing of an environmental sample.</title>
        <authorList>
            <person name="Sarangi A.N."/>
            <person name="Singh D."/>
            <person name="Tripathy S."/>
        </authorList>
    </citation>
    <scope>NUCLEOTIDE SEQUENCE [LARGE SCALE GENOMIC DNA]</scope>
    <source>
        <strain evidence="1 2">Lakshadweep</strain>
    </source>
</reference>
<evidence type="ECO:0000313" key="1">
    <source>
        <dbReference type="EMBL" id="RZM82475.1"/>
    </source>
</evidence>
<organism evidence="1 2">
    <name type="scientific">Leptolyngbya iicbica LK</name>
    <dbReference type="NCBI Taxonomy" id="2294035"/>
    <lineage>
        <taxon>Bacteria</taxon>
        <taxon>Bacillati</taxon>
        <taxon>Cyanobacteriota</taxon>
        <taxon>Cyanophyceae</taxon>
        <taxon>Leptolyngbyales</taxon>
        <taxon>Leptolyngbyaceae</taxon>
        <taxon>Leptolyngbya group</taxon>
        <taxon>Leptolyngbya</taxon>
        <taxon>Leptolyngbya iicbica</taxon>
    </lineage>
</organism>
<protein>
    <submittedName>
        <fullName evidence="1">Uncharacterized protein</fullName>
    </submittedName>
</protein>
<evidence type="ECO:0000313" key="2">
    <source>
        <dbReference type="Proteomes" id="UP000292459"/>
    </source>
</evidence>
<gene>
    <name evidence="1" type="ORF">DYY88_04335</name>
</gene>
<name>A0A4Q7EGK3_9CYAN</name>
<proteinExistence type="predicted"/>
<dbReference type="EMBL" id="QVFV01000001">
    <property type="protein sequence ID" value="RZM82475.1"/>
    <property type="molecule type" value="Genomic_DNA"/>
</dbReference>
<comment type="caution">
    <text evidence="1">The sequence shown here is derived from an EMBL/GenBank/DDBJ whole genome shotgun (WGS) entry which is preliminary data.</text>
</comment>
<accession>A0A4Q7EGK3</accession>
<dbReference type="Proteomes" id="UP000292459">
    <property type="component" value="Unassembled WGS sequence"/>
</dbReference>
<dbReference type="RefSeq" id="WP_130199319.1">
    <property type="nucleotide sequence ID" value="NZ_QVFV01000001.1"/>
</dbReference>